<evidence type="ECO:0000256" key="4">
    <source>
        <dbReference type="ARBA" id="ARBA00022679"/>
    </source>
</evidence>
<evidence type="ECO:0000256" key="1">
    <source>
        <dbReference type="ARBA" id="ARBA00005790"/>
    </source>
</evidence>
<dbReference type="GO" id="GO:0004385">
    <property type="term" value="F:GMP kinase activity"/>
    <property type="evidence" value="ECO:0007669"/>
    <property type="project" value="UniProtKB-EC"/>
</dbReference>
<evidence type="ECO:0000256" key="3">
    <source>
        <dbReference type="ARBA" id="ARBA00016296"/>
    </source>
</evidence>
<accession>A0A9P6TC79</accession>
<evidence type="ECO:0000259" key="9">
    <source>
        <dbReference type="PROSITE" id="PS50052"/>
    </source>
</evidence>
<dbReference type="OrthoDB" id="6334211at2759"/>
<dbReference type="InterPro" id="IPR020590">
    <property type="entry name" value="Guanylate_kinase_CS"/>
</dbReference>
<gene>
    <name evidence="10" type="ORF">CROQUDRAFT_133134</name>
</gene>
<evidence type="ECO:0000256" key="7">
    <source>
        <dbReference type="ARBA" id="ARBA00022840"/>
    </source>
</evidence>
<dbReference type="Proteomes" id="UP000886653">
    <property type="component" value="Unassembled WGS sequence"/>
</dbReference>
<protein>
    <recommendedName>
        <fullName evidence="3">Guanylate kinase</fullName>
        <ecNumber evidence="2">2.7.4.8</ecNumber>
    </recommendedName>
    <alternativeName>
        <fullName evidence="8">GMP kinase</fullName>
    </alternativeName>
</protein>
<dbReference type="InterPro" id="IPR008144">
    <property type="entry name" value="Guanylate_kin-like_dom"/>
</dbReference>
<dbReference type="Gene3D" id="3.30.63.10">
    <property type="entry name" value="Guanylate Kinase phosphate binding domain"/>
    <property type="match status" value="1"/>
</dbReference>
<keyword evidence="5" id="KW-0547">Nucleotide-binding</keyword>
<dbReference type="Pfam" id="PF00625">
    <property type="entry name" value="Guanylate_kin"/>
    <property type="match status" value="1"/>
</dbReference>
<evidence type="ECO:0000256" key="8">
    <source>
        <dbReference type="ARBA" id="ARBA00030128"/>
    </source>
</evidence>
<sequence>MTISTPTPLPPIVIFGPSGTGKSTLLKRLQATPEWSQFGFSVSHTTRKPRPGEVNGVAYHFVDRPDFERLISEGAFIEHAEFSGNCYGTTIKAVADVADRQGKICILDIDAQGVKLIRANHPSLNPFIIFVSPPSLQSLTDRLSGRGTETAESLAARVGMARSEIEYAATGVADFVVVNDDLDRAYEKFFKACIDRDRTASDTLPPNILASAPIPK</sequence>
<dbReference type="AlphaFoldDB" id="A0A9P6TC79"/>
<comment type="similarity">
    <text evidence="1">Belongs to the guanylate kinase family.</text>
</comment>
<keyword evidence="6" id="KW-0418">Kinase</keyword>
<dbReference type="PROSITE" id="PS00856">
    <property type="entry name" value="GUANYLATE_KINASE_1"/>
    <property type="match status" value="1"/>
</dbReference>
<dbReference type="NCBIfam" id="TIGR03263">
    <property type="entry name" value="guanyl_kin"/>
    <property type="match status" value="1"/>
</dbReference>
<feature type="domain" description="Guanylate kinase-like" evidence="9">
    <location>
        <begin position="9"/>
        <end position="194"/>
    </location>
</feature>
<evidence type="ECO:0000313" key="10">
    <source>
        <dbReference type="EMBL" id="KAG0146395.1"/>
    </source>
</evidence>
<dbReference type="SMART" id="SM00072">
    <property type="entry name" value="GuKc"/>
    <property type="match status" value="1"/>
</dbReference>
<dbReference type="EC" id="2.7.4.8" evidence="2"/>
<proteinExistence type="inferred from homology"/>
<keyword evidence="7" id="KW-0067">ATP-binding</keyword>
<dbReference type="GO" id="GO:0005829">
    <property type="term" value="C:cytosol"/>
    <property type="evidence" value="ECO:0007669"/>
    <property type="project" value="TreeGrafter"/>
</dbReference>
<dbReference type="GO" id="GO:0005524">
    <property type="term" value="F:ATP binding"/>
    <property type="evidence" value="ECO:0007669"/>
    <property type="project" value="UniProtKB-KW"/>
</dbReference>
<evidence type="ECO:0000256" key="5">
    <source>
        <dbReference type="ARBA" id="ARBA00022741"/>
    </source>
</evidence>
<comment type="caution">
    <text evidence="10">The sequence shown here is derived from an EMBL/GenBank/DDBJ whole genome shotgun (WGS) entry which is preliminary data.</text>
</comment>
<evidence type="ECO:0000313" key="11">
    <source>
        <dbReference type="Proteomes" id="UP000886653"/>
    </source>
</evidence>
<evidence type="ECO:0000256" key="2">
    <source>
        <dbReference type="ARBA" id="ARBA00012961"/>
    </source>
</evidence>
<dbReference type="InterPro" id="IPR027417">
    <property type="entry name" value="P-loop_NTPase"/>
</dbReference>
<evidence type="ECO:0000256" key="6">
    <source>
        <dbReference type="ARBA" id="ARBA00022777"/>
    </source>
</evidence>
<dbReference type="FunFam" id="3.30.63.10:FF:000002">
    <property type="entry name" value="Guanylate kinase 1"/>
    <property type="match status" value="1"/>
</dbReference>
<dbReference type="PROSITE" id="PS50052">
    <property type="entry name" value="GUANYLATE_KINASE_2"/>
    <property type="match status" value="1"/>
</dbReference>
<dbReference type="EMBL" id="MU167261">
    <property type="protein sequence ID" value="KAG0146395.1"/>
    <property type="molecule type" value="Genomic_DNA"/>
</dbReference>
<keyword evidence="11" id="KW-1185">Reference proteome</keyword>
<dbReference type="InterPro" id="IPR017665">
    <property type="entry name" value="Guanylate_kinase"/>
</dbReference>
<dbReference type="PANTHER" id="PTHR23117:SF13">
    <property type="entry name" value="GUANYLATE KINASE"/>
    <property type="match status" value="1"/>
</dbReference>
<name>A0A9P6TC79_9BASI</name>
<reference evidence="10" key="1">
    <citation type="submission" date="2013-11" db="EMBL/GenBank/DDBJ databases">
        <title>Genome sequence of the fusiform rust pathogen reveals effectors for host alternation and coevolution with pine.</title>
        <authorList>
            <consortium name="DOE Joint Genome Institute"/>
            <person name="Smith K."/>
            <person name="Pendleton A."/>
            <person name="Kubisiak T."/>
            <person name="Anderson C."/>
            <person name="Salamov A."/>
            <person name="Aerts A."/>
            <person name="Riley R."/>
            <person name="Clum A."/>
            <person name="Lindquist E."/>
            <person name="Ence D."/>
            <person name="Campbell M."/>
            <person name="Kronenberg Z."/>
            <person name="Feau N."/>
            <person name="Dhillon B."/>
            <person name="Hamelin R."/>
            <person name="Burleigh J."/>
            <person name="Smith J."/>
            <person name="Yandell M."/>
            <person name="Nelson C."/>
            <person name="Grigoriev I."/>
            <person name="Davis J."/>
        </authorList>
    </citation>
    <scope>NUCLEOTIDE SEQUENCE</scope>
    <source>
        <strain evidence="10">G11</strain>
    </source>
</reference>
<dbReference type="SUPFAM" id="SSF52540">
    <property type="entry name" value="P-loop containing nucleoside triphosphate hydrolases"/>
    <property type="match status" value="1"/>
</dbReference>
<keyword evidence="4" id="KW-0808">Transferase</keyword>
<dbReference type="CDD" id="cd00071">
    <property type="entry name" value="GMPK"/>
    <property type="match status" value="1"/>
</dbReference>
<dbReference type="Gene3D" id="3.40.50.300">
    <property type="entry name" value="P-loop containing nucleotide triphosphate hydrolases"/>
    <property type="match status" value="1"/>
</dbReference>
<dbReference type="PANTHER" id="PTHR23117">
    <property type="entry name" value="GUANYLATE KINASE-RELATED"/>
    <property type="match status" value="1"/>
</dbReference>
<dbReference type="InterPro" id="IPR008145">
    <property type="entry name" value="GK/Ca_channel_bsu"/>
</dbReference>
<dbReference type="FunFam" id="3.40.50.300:FF:000776">
    <property type="entry name" value="Guanylate kinase 2"/>
    <property type="match status" value="1"/>
</dbReference>
<organism evidence="10 11">
    <name type="scientific">Cronartium quercuum f. sp. fusiforme G11</name>
    <dbReference type="NCBI Taxonomy" id="708437"/>
    <lineage>
        <taxon>Eukaryota</taxon>
        <taxon>Fungi</taxon>
        <taxon>Dikarya</taxon>
        <taxon>Basidiomycota</taxon>
        <taxon>Pucciniomycotina</taxon>
        <taxon>Pucciniomycetes</taxon>
        <taxon>Pucciniales</taxon>
        <taxon>Coleosporiaceae</taxon>
        <taxon>Cronartium</taxon>
    </lineage>
</organism>